<dbReference type="GO" id="GO:0000028">
    <property type="term" value="P:ribosomal small subunit assembly"/>
    <property type="evidence" value="ECO:0007669"/>
    <property type="project" value="TreeGrafter"/>
</dbReference>
<dbReference type="GO" id="GO:0005829">
    <property type="term" value="C:cytosol"/>
    <property type="evidence" value="ECO:0007669"/>
    <property type="project" value="TreeGrafter"/>
</dbReference>
<dbReference type="OrthoDB" id="9789702at2"/>
<evidence type="ECO:0000256" key="2">
    <source>
        <dbReference type="ARBA" id="ARBA00022517"/>
    </source>
</evidence>
<keyword evidence="2 3" id="KW-0690">Ribosome biogenesis</keyword>
<dbReference type="InterPro" id="IPR035956">
    <property type="entry name" value="RimP_N_sf"/>
</dbReference>
<dbReference type="InterPro" id="IPR028989">
    <property type="entry name" value="RimP_N"/>
</dbReference>
<dbReference type="Gene3D" id="3.30.300.70">
    <property type="entry name" value="RimP-like superfamily, N-terminal"/>
    <property type="match status" value="1"/>
</dbReference>
<dbReference type="PANTHER" id="PTHR33867:SF1">
    <property type="entry name" value="RIBOSOME MATURATION FACTOR RIMP"/>
    <property type="match status" value="1"/>
</dbReference>
<evidence type="ECO:0000256" key="3">
    <source>
        <dbReference type="HAMAP-Rule" id="MF_01077"/>
    </source>
</evidence>
<comment type="caution">
    <text evidence="5">The sequence shown here is derived from an EMBL/GenBank/DDBJ whole genome shotgun (WGS) entry which is preliminary data.</text>
</comment>
<evidence type="ECO:0000313" key="5">
    <source>
        <dbReference type="EMBL" id="PWD99195.1"/>
    </source>
</evidence>
<comment type="function">
    <text evidence="3">Required for maturation of 30S ribosomal subunits.</text>
</comment>
<protein>
    <recommendedName>
        <fullName evidence="3">Ribosome maturation factor RimP</fullName>
    </recommendedName>
</protein>
<proteinExistence type="inferred from homology"/>
<dbReference type="SUPFAM" id="SSF75420">
    <property type="entry name" value="YhbC-like, N-terminal domain"/>
    <property type="match status" value="1"/>
</dbReference>
<sequence>MITKEQILDLIGEKLEDDGFFLVDVSVKPGNKIDVLIDSEKGVPIEYCVEISRKIEHSLDREVEDFSLEVSSPGIGQPFKVIEQYAKCIGRPVEIVTPDGRVQKGILEEVTEDGFTVSEEKKVKVEGKKKKELQVFNHQFSFDETKRVKEILSL</sequence>
<dbReference type="PANTHER" id="PTHR33867">
    <property type="entry name" value="RIBOSOME MATURATION FACTOR RIMP"/>
    <property type="match status" value="1"/>
</dbReference>
<dbReference type="RefSeq" id="WP_109264597.1">
    <property type="nucleotide sequence ID" value="NZ_QEWP01000008.1"/>
</dbReference>
<keyword evidence="6" id="KW-1185">Reference proteome</keyword>
<dbReference type="Pfam" id="PF02576">
    <property type="entry name" value="RimP_N"/>
    <property type="match status" value="1"/>
</dbReference>
<comment type="similarity">
    <text evidence="3">Belongs to the RimP family.</text>
</comment>
<dbReference type="EMBL" id="QEWP01000008">
    <property type="protein sequence ID" value="PWD99195.1"/>
    <property type="molecule type" value="Genomic_DNA"/>
</dbReference>
<evidence type="ECO:0000259" key="4">
    <source>
        <dbReference type="Pfam" id="PF02576"/>
    </source>
</evidence>
<dbReference type="AlphaFoldDB" id="A0A2U2B809"/>
<name>A0A2U2B809_9BACT</name>
<gene>
    <name evidence="3" type="primary">rimP</name>
    <name evidence="5" type="ORF">DDZ16_11400</name>
</gene>
<dbReference type="InterPro" id="IPR003728">
    <property type="entry name" value="Ribosome_maturation_RimP"/>
</dbReference>
<dbReference type="Proteomes" id="UP000244956">
    <property type="component" value="Unassembled WGS sequence"/>
</dbReference>
<evidence type="ECO:0000313" key="6">
    <source>
        <dbReference type="Proteomes" id="UP000244956"/>
    </source>
</evidence>
<accession>A0A2U2B809</accession>
<keyword evidence="1 3" id="KW-0963">Cytoplasm</keyword>
<dbReference type="GO" id="GO:0006412">
    <property type="term" value="P:translation"/>
    <property type="evidence" value="ECO:0007669"/>
    <property type="project" value="TreeGrafter"/>
</dbReference>
<dbReference type="HAMAP" id="MF_01077">
    <property type="entry name" value="RimP"/>
    <property type="match status" value="1"/>
</dbReference>
<comment type="subcellular location">
    <subcellularLocation>
        <location evidence="3">Cytoplasm</location>
    </subcellularLocation>
</comment>
<evidence type="ECO:0000256" key="1">
    <source>
        <dbReference type="ARBA" id="ARBA00022490"/>
    </source>
</evidence>
<feature type="domain" description="Ribosome maturation factor RimP N-terminal" evidence="4">
    <location>
        <begin position="11"/>
        <end position="75"/>
    </location>
</feature>
<dbReference type="NCBIfam" id="NF002531">
    <property type="entry name" value="PRK02001.1"/>
    <property type="match status" value="1"/>
</dbReference>
<reference evidence="5 6" key="1">
    <citation type="submission" date="2018-05" db="EMBL/GenBank/DDBJ databases">
        <title>Marinilabilia rubrum sp. nov., isolated from saltern sediment.</title>
        <authorList>
            <person name="Zhang R."/>
        </authorList>
    </citation>
    <scope>NUCLEOTIDE SEQUENCE [LARGE SCALE GENOMIC DNA]</scope>
    <source>
        <strain evidence="5 6">WTE16</strain>
    </source>
</reference>
<organism evidence="5 6">
    <name type="scientific">Marinilabilia rubra</name>
    <dbReference type="NCBI Taxonomy" id="2162893"/>
    <lineage>
        <taxon>Bacteria</taxon>
        <taxon>Pseudomonadati</taxon>
        <taxon>Bacteroidota</taxon>
        <taxon>Bacteroidia</taxon>
        <taxon>Marinilabiliales</taxon>
        <taxon>Marinilabiliaceae</taxon>
        <taxon>Marinilabilia</taxon>
    </lineage>
</organism>